<sequence length="72" mass="8611">MYIRLMDVFYNYLLSMHVKHFKKYIFTLSSLRITIKYMYYYVTESGSSLNNSSSSGSVRLEEMVEKRYINIG</sequence>
<accession>A0ABU8IC59</accession>
<proteinExistence type="predicted"/>
<evidence type="ECO:0000313" key="2">
    <source>
        <dbReference type="Proteomes" id="UP000195139"/>
    </source>
</evidence>
<evidence type="ECO:0000313" key="1">
    <source>
        <dbReference type="EMBL" id="MEI5993039.1"/>
    </source>
</evidence>
<protein>
    <submittedName>
        <fullName evidence="1">Uncharacterized protein</fullName>
    </submittedName>
</protein>
<keyword evidence="2" id="KW-1185">Reference proteome</keyword>
<name>A0ABU8IC59_9ENTE</name>
<organism evidence="1 2">
    <name type="scientific">Candidatus Enterococcus mansonii</name>
    <dbReference type="NCBI Taxonomy" id="1834181"/>
    <lineage>
        <taxon>Bacteria</taxon>
        <taxon>Bacillati</taxon>
        <taxon>Bacillota</taxon>
        <taxon>Bacilli</taxon>
        <taxon>Lactobacillales</taxon>
        <taxon>Enterococcaceae</taxon>
        <taxon>Enterococcus</taxon>
    </lineage>
</organism>
<dbReference type="Proteomes" id="UP000195139">
    <property type="component" value="Unassembled WGS sequence"/>
</dbReference>
<gene>
    <name evidence="1" type="ORF">A5880_000580</name>
</gene>
<comment type="caution">
    <text evidence="1">The sequence shown here is derived from an EMBL/GenBank/DDBJ whole genome shotgun (WGS) entry which is preliminary data.</text>
</comment>
<dbReference type="EMBL" id="NGLE02000001">
    <property type="protein sequence ID" value="MEI5993039.1"/>
    <property type="molecule type" value="Genomic_DNA"/>
</dbReference>
<reference evidence="1" key="1">
    <citation type="submission" date="2018-07" db="EMBL/GenBank/DDBJ databases">
        <title>The Genome Sequence of Enterococcus sp. DIV0659b.</title>
        <authorList>
            <consortium name="The Broad Institute Genomics Platform"/>
            <consortium name="The Broad Institute Genomic Center for Infectious Diseases"/>
            <person name="Earl A."/>
            <person name="Manson A."/>
            <person name="Schwartman J."/>
            <person name="Gilmore M."/>
            <person name="Abouelleil A."/>
            <person name="Cao P."/>
            <person name="Chapman S."/>
            <person name="Cusick C."/>
            <person name="Shea T."/>
            <person name="Young S."/>
            <person name="Neafsey D."/>
            <person name="Nusbaum C."/>
            <person name="Birren B."/>
        </authorList>
    </citation>
    <scope>NUCLEOTIDE SEQUENCE [LARGE SCALE GENOMIC DNA]</scope>
    <source>
        <strain evidence="1">4G2_DIV0659</strain>
    </source>
</reference>